<dbReference type="PANTHER" id="PTHR30105">
    <property type="entry name" value="UNCHARACTERIZED YIBQ-RELATED"/>
    <property type="match status" value="1"/>
</dbReference>
<dbReference type="Pfam" id="PF04748">
    <property type="entry name" value="Polysacc_deac_2"/>
    <property type="match status" value="1"/>
</dbReference>
<dbReference type="Proteomes" id="UP000192727">
    <property type="component" value="Chromosome"/>
</dbReference>
<dbReference type="CDD" id="cd10936">
    <property type="entry name" value="CE4_DAC2"/>
    <property type="match status" value="1"/>
</dbReference>
<proteinExistence type="predicted"/>
<reference evidence="1 2" key="1">
    <citation type="submission" date="2017-03" db="EMBL/GenBank/DDBJ databases">
        <title>Paenibacillus larvae genome sequencing.</title>
        <authorList>
            <person name="Dingman D.W."/>
        </authorList>
    </citation>
    <scope>NUCLEOTIDE SEQUENCE [LARGE SCALE GENOMIC DNA]</scope>
    <source>
        <strain evidence="1 2">SAG 10367</strain>
    </source>
</reference>
<dbReference type="GO" id="GO:0005975">
    <property type="term" value="P:carbohydrate metabolic process"/>
    <property type="evidence" value="ECO:0007669"/>
    <property type="project" value="InterPro"/>
</dbReference>
<accession>A0A1V0UWF4</accession>
<evidence type="ECO:0000313" key="2">
    <source>
        <dbReference type="Proteomes" id="UP000192727"/>
    </source>
</evidence>
<dbReference type="Gene3D" id="3.20.20.370">
    <property type="entry name" value="Glycoside hydrolase/deacetylase"/>
    <property type="match status" value="1"/>
</dbReference>
<name>A0A1V0UWF4_9BACL</name>
<evidence type="ECO:0008006" key="3">
    <source>
        <dbReference type="Google" id="ProtNLM"/>
    </source>
</evidence>
<dbReference type="SUPFAM" id="SSF88713">
    <property type="entry name" value="Glycoside hydrolase/deacetylase"/>
    <property type="match status" value="1"/>
</dbReference>
<evidence type="ECO:0000313" key="1">
    <source>
        <dbReference type="EMBL" id="ARF69442.1"/>
    </source>
</evidence>
<gene>
    <name evidence="1" type="ORF">B7C51_18925</name>
</gene>
<protein>
    <recommendedName>
        <fullName evidence="3">Divergent polysaccharide deacetylase</fullName>
    </recommendedName>
</protein>
<dbReference type="InterPro" id="IPR006837">
    <property type="entry name" value="Divergent_DAC"/>
</dbReference>
<dbReference type="PANTHER" id="PTHR30105:SF2">
    <property type="entry name" value="DIVERGENT POLYSACCHARIDE DEACETYLASE SUPERFAMILY"/>
    <property type="match status" value="1"/>
</dbReference>
<organism evidence="1 2">
    <name type="scientific">Paenibacillus larvae subsp. pulvifaciens</name>
    <dbReference type="NCBI Taxonomy" id="1477"/>
    <lineage>
        <taxon>Bacteria</taxon>
        <taxon>Bacillati</taxon>
        <taxon>Bacillota</taxon>
        <taxon>Bacilli</taxon>
        <taxon>Bacillales</taxon>
        <taxon>Paenibacillaceae</taxon>
        <taxon>Paenibacillus</taxon>
    </lineage>
</organism>
<sequence length="281" mass="31157">MKQIAFRSFFLFSFLVFFSLILGMETAFSTPSLYSAIRRVDDPGQSPALPEPSTQKRAAIVIDDFGNKMGGTEDMLALPFPITVAVMPFLQTTKADAEAAHAAGKEVIIHLPMEPKIARKSWLGPGVISTDLTNDEIRKRVHAAIDEVPHAIGINNHMGSKATGDERVMKLVLEVCKERGLFFLDSHTNYWSIACRKAKEVGVPCIENHLFLDDIHTKKHISQQVRLLDKHLKEHSTCVTIGHVGRYGSLTAAVLREQIPALTEKSGIRVVRISELVPKPK</sequence>
<dbReference type="InterPro" id="IPR011330">
    <property type="entry name" value="Glyco_hydro/deAcase_b/a-brl"/>
</dbReference>
<dbReference type="AlphaFoldDB" id="A0A1V0UWF4"/>
<dbReference type="RefSeq" id="WP_083041093.1">
    <property type="nucleotide sequence ID" value="NZ_CP020557.1"/>
</dbReference>
<dbReference type="EMBL" id="CP020557">
    <property type="protein sequence ID" value="ARF69442.1"/>
    <property type="molecule type" value="Genomic_DNA"/>
</dbReference>